<gene>
    <name evidence="2" type="ORF">BE15_44040</name>
</gene>
<dbReference type="AlphaFoldDB" id="A0A150QNG2"/>
<evidence type="ECO:0000313" key="2">
    <source>
        <dbReference type="EMBL" id="KYF69545.1"/>
    </source>
</evidence>
<dbReference type="Proteomes" id="UP000075260">
    <property type="component" value="Unassembled WGS sequence"/>
</dbReference>
<name>A0A150QNG2_SORCE</name>
<protein>
    <submittedName>
        <fullName evidence="2">Uncharacterized protein</fullName>
    </submittedName>
</protein>
<dbReference type="EMBL" id="JEMA01000465">
    <property type="protein sequence ID" value="KYF69545.1"/>
    <property type="molecule type" value="Genomic_DNA"/>
</dbReference>
<comment type="caution">
    <text evidence="2">The sequence shown here is derived from an EMBL/GenBank/DDBJ whole genome shotgun (WGS) entry which is preliminary data.</text>
</comment>
<proteinExistence type="predicted"/>
<evidence type="ECO:0000313" key="3">
    <source>
        <dbReference type="Proteomes" id="UP000075260"/>
    </source>
</evidence>
<evidence type="ECO:0000256" key="1">
    <source>
        <dbReference type="SAM" id="MobiDB-lite"/>
    </source>
</evidence>
<organism evidence="2 3">
    <name type="scientific">Sorangium cellulosum</name>
    <name type="common">Polyangium cellulosum</name>
    <dbReference type="NCBI Taxonomy" id="56"/>
    <lineage>
        <taxon>Bacteria</taxon>
        <taxon>Pseudomonadati</taxon>
        <taxon>Myxococcota</taxon>
        <taxon>Polyangia</taxon>
        <taxon>Polyangiales</taxon>
        <taxon>Polyangiaceae</taxon>
        <taxon>Sorangium</taxon>
    </lineage>
</organism>
<dbReference type="RefSeq" id="WP_061608304.1">
    <property type="nucleotide sequence ID" value="NZ_JEMA01000465.1"/>
</dbReference>
<sequence length="113" mass="12364">MDIDDHARGPLPTTTVAWNYSVPTSKAACEALWLTAYLYQWDGSQYVGQDIQTKRGVWGTFRNQNVCLGPAAGFETDVMPTGYSYRITASARTDATGGAPTRKLRITTSKAPE</sequence>
<feature type="region of interest" description="Disordered" evidence="1">
    <location>
        <begin position="94"/>
        <end position="113"/>
    </location>
</feature>
<accession>A0A150QNG2</accession>
<reference evidence="2 3" key="1">
    <citation type="submission" date="2014-02" db="EMBL/GenBank/DDBJ databases">
        <title>The small core and large imbalanced accessory genome model reveals a collaborative survival strategy of Sorangium cellulosum strains in nature.</title>
        <authorList>
            <person name="Han K."/>
            <person name="Peng R."/>
            <person name="Blom J."/>
            <person name="Li Y.-Z."/>
        </authorList>
    </citation>
    <scope>NUCLEOTIDE SEQUENCE [LARGE SCALE GENOMIC DNA]</scope>
    <source>
        <strain evidence="2 3">So0008-312</strain>
    </source>
</reference>